<dbReference type="AlphaFoldDB" id="A0A5J5ERK7"/>
<protein>
    <submittedName>
        <fullName evidence="2">Uncharacterized protein</fullName>
    </submittedName>
</protein>
<evidence type="ECO:0000313" key="3">
    <source>
        <dbReference type="Proteomes" id="UP000326924"/>
    </source>
</evidence>
<keyword evidence="1" id="KW-1133">Transmembrane helix</keyword>
<gene>
    <name evidence="2" type="ORF">FN846DRAFT_141076</name>
</gene>
<comment type="caution">
    <text evidence="2">The sequence shown here is derived from an EMBL/GenBank/DDBJ whole genome shotgun (WGS) entry which is preliminary data.</text>
</comment>
<organism evidence="2 3">
    <name type="scientific">Sphaerosporella brunnea</name>
    <dbReference type="NCBI Taxonomy" id="1250544"/>
    <lineage>
        <taxon>Eukaryota</taxon>
        <taxon>Fungi</taxon>
        <taxon>Dikarya</taxon>
        <taxon>Ascomycota</taxon>
        <taxon>Pezizomycotina</taxon>
        <taxon>Pezizomycetes</taxon>
        <taxon>Pezizales</taxon>
        <taxon>Pyronemataceae</taxon>
        <taxon>Sphaerosporella</taxon>
    </lineage>
</organism>
<reference evidence="2 3" key="1">
    <citation type="submission" date="2019-09" db="EMBL/GenBank/DDBJ databases">
        <title>Draft genome of the ectomycorrhizal ascomycete Sphaerosporella brunnea.</title>
        <authorList>
            <consortium name="DOE Joint Genome Institute"/>
            <person name="Benucci G.M."/>
            <person name="Marozzi G."/>
            <person name="Antonielli L."/>
            <person name="Sanchez S."/>
            <person name="Marco P."/>
            <person name="Wang X."/>
            <person name="Falini L.B."/>
            <person name="Barry K."/>
            <person name="Haridas S."/>
            <person name="Lipzen A."/>
            <person name="Labutti K."/>
            <person name="Grigoriev I.V."/>
            <person name="Murat C."/>
            <person name="Martin F."/>
            <person name="Albertini E."/>
            <person name="Donnini D."/>
            <person name="Bonito G."/>
        </authorList>
    </citation>
    <scope>NUCLEOTIDE SEQUENCE [LARGE SCALE GENOMIC DNA]</scope>
    <source>
        <strain evidence="2 3">Sb_GMNB300</strain>
    </source>
</reference>
<evidence type="ECO:0000256" key="1">
    <source>
        <dbReference type="SAM" id="Phobius"/>
    </source>
</evidence>
<dbReference type="InParanoid" id="A0A5J5ERK7"/>
<sequence length="178" mass="19572">MASFSFMSCTVTLPVPGFFPTILPLCVSLLSLRLSLLLRCSDTAKSLLFLVSSTSFFFPRSGWPFMMSSLPWSFWNLFGALCLRCFLSLCLLRASALPSLALRSYSSSSAAGSFPIKSAPNQFLDLLRQQVLSACHHLCAIPSYPYRLPSVYDPCPVNMDPSRSDVAPCVLELAWPAV</sequence>
<dbReference type="Proteomes" id="UP000326924">
    <property type="component" value="Unassembled WGS sequence"/>
</dbReference>
<name>A0A5J5ERK7_9PEZI</name>
<keyword evidence="3" id="KW-1185">Reference proteome</keyword>
<evidence type="ECO:0000313" key="2">
    <source>
        <dbReference type="EMBL" id="KAA8900576.1"/>
    </source>
</evidence>
<keyword evidence="1" id="KW-0472">Membrane</keyword>
<feature type="transmembrane region" description="Helical" evidence="1">
    <location>
        <begin position="15"/>
        <end position="35"/>
    </location>
</feature>
<proteinExistence type="predicted"/>
<dbReference type="EMBL" id="VXIS01000152">
    <property type="protein sequence ID" value="KAA8900576.1"/>
    <property type="molecule type" value="Genomic_DNA"/>
</dbReference>
<accession>A0A5J5ERK7</accession>
<keyword evidence="1" id="KW-0812">Transmembrane</keyword>